<proteinExistence type="predicted"/>
<comment type="caution">
    <text evidence="2">The sequence shown here is derived from an EMBL/GenBank/DDBJ whole genome shotgun (WGS) entry which is preliminary data.</text>
</comment>
<dbReference type="AlphaFoldDB" id="A0ABD5Z7I2"/>
<keyword evidence="1" id="KW-0812">Transmembrane</keyword>
<sequence>MSHPETKTDWVLSLLFRPKSVSEAFMSLVGITIALGVAVLLFPLLPLFVLLWALQKVRGEPPETDGEVAHAA</sequence>
<feature type="transmembrane region" description="Helical" evidence="1">
    <location>
        <begin position="24"/>
        <end position="54"/>
    </location>
</feature>
<keyword evidence="3" id="KW-1185">Reference proteome</keyword>
<keyword evidence="1" id="KW-1133">Transmembrane helix</keyword>
<evidence type="ECO:0000256" key="1">
    <source>
        <dbReference type="SAM" id="Phobius"/>
    </source>
</evidence>
<name>A0ABD5Z7I2_9EURY</name>
<evidence type="ECO:0000313" key="3">
    <source>
        <dbReference type="Proteomes" id="UP001596447"/>
    </source>
</evidence>
<dbReference type="RefSeq" id="WP_279527941.1">
    <property type="nucleotide sequence ID" value="NZ_CP122312.1"/>
</dbReference>
<organism evidence="2 3">
    <name type="scientific">Halospeciosus flavus</name>
    <dbReference type="NCBI Taxonomy" id="3032283"/>
    <lineage>
        <taxon>Archaea</taxon>
        <taxon>Methanobacteriati</taxon>
        <taxon>Methanobacteriota</taxon>
        <taxon>Stenosarchaea group</taxon>
        <taxon>Halobacteria</taxon>
        <taxon>Halobacteriales</taxon>
        <taxon>Halobacteriaceae</taxon>
        <taxon>Halospeciosus</taxon>
    </lineage>
</organism>
<accession>A0ABD5Z7I2</accession>
<protein>
    <submittedName>
        <fullName evidence="2">Uncharacterized protein</fullName>
    </submittedName>
</protein>
<keyword evidence="1" id="KW-0472">Membrane</keyword>
<evidence type="ECO:0000313" key="2">
    <source>
        <dbReference type="EMBL" id="MFC7201187.1"/>
    </source>
</evidence>
<dbReference type="Proteomes" id="UP001596447">
    <property type="component" value="Unassembled WGS sequence"/>
</dbReference>
<dbReference type="Pfam" id="PF24379">
    <property type="entry name" value="DUF7535"/>
    <property type="match status" value="1"/>
</dbReference>
<reference evidence="2 3" key="1">
    <citation type="journal article" date="2019" name="Int. J. Syst. Evol. Microbiol.">
        <title>The Global Catalogue of Microorganisms (GCM) 10K type strain sequencing project: providing services to taxonomists for standard genome sequencing and annotation.</title>
        <authorList>
            <consortium name="The Broad Institute Genomics Platform"/>
            <consortium name="The Broad Institute Genome Sequencing Center for Infectious Disease"/>
            <person name="Wu L."/>
            <person name="Ma J."/>
        </authorList>
    </citation>
    <scope>NUCLEOTIDE SEQUENCE [LARGE SCALE GENOMIC DNA]</scope>
    <source>
        <strain evidence="2 3">XZGYJ-43</strain>
    </source>
</reference>
<gene>
    <name evidence="2" type="ORF">ACFQJ9_17525</name>
</gene>
<dbReference type="InterPro" id="IPR055957">
    <property type="entry name" value="DUF7535"/>
</dbReference>
<dbReference type="EMBL" id="JBHTAR010000011">
    <property type="protein sequence ID" value="MFC7201187.1"/>
    <property type="molecule type" value="Genomic_DNA"/>
</dbReference>